<evidence type="ECO:0000313" key="1">
    <source>
        <dbReference type="EMBL" id="OTP78116.1"/>
    </source>
</evidence>
<organism evidence="1 2">
    <name type="scientific">Caballeronia sordidicola</name>
    <name type="common">Burkholderia sordidicola</name>
    <dbReference type="NCBI Taxonomy" id="196367"/>
    <lineage>
        <taxon>Bacteria</taxon>
        <taxon>Pseudomonadati</taxon>
        <taxon>Pseudomonadota</taxon>
        <taxon>Betaproteobacteria</taxon>
        <taxon>Burkholderiales</taxon>
        <taxon>Burkholderiaceae</taxon>
        <taxon>Caballeronia</taxon>
    </lineage>
</organism>
<dbReference type="Proteomes" id="UP000195221">
    <property type="component" value="Unassembled WGS sequence"/>
</dbReference>
<comment type="caution">
    <text evidence="1">The sequence shown here is derived from an EMBL/GenBank/DDBJ whole genome shotgun (WGS) entry which is preliminary data.</text>
</comment>
<accession>A0A242N4L5</accession>
<protein>
    <submittedName>
        <fullName evidence="1">Uncharacterized protein</fullName>
    </submittedName>
</protein>
<dbReference type="EMBL" id="NBTZ01000026">
    <property type="protein sequence ID" value="OTP78116.1"/>
    <property type="molecule type" value="Genomic_DNA"/>
</dbReference>
<reference evidence="1 2" key="1">
    <citation type="submission" date="2017-03" db="EMBL/GenBank/DDBJ databases">
        <title>Genome analysis of strain PAMC 26577.</title>
        <authorList>
            <person name="Oh H.-M."/>
            <person name="Yang J.-A."/>
        </authorList>
    </citation>
    <scope>NUCLEOTIDE SEQUENCE [LARGE SCALE GENOMIC DNA]</scope>
    <source>
        <strain evidence="1 2">PAMC 26577</strain>
    </source>
</reference>
<sequence length="38" mass="4238">MLVSLVGIHAGTWVFMYRSNRIYGAFLLAAIPELLDQA</sequence>
<dbReference type="AlphaFoldDB" id="A0A242N4L5"/>
<gene>
    <name evidence="1" type="ORF">PAMC26577_05655</name>
</gene>
<evidence type="ECO:0000313" key="2">
    <source>
        <dbReference type="Proteomes" id="UP000195221"/>
    </source>
</evidence>
<name>A0A242N4L5_CABSO</name>
<proteinExistence type="predicted"/>